<dbReference type="InterPro" id="IPR045155">
    <property type="entry name" value="Beta-lactam_cat"/>
</dbReference>
<accession>A0A1H8YEL4</accession>
<dbReference type="GO" id="GO:0008800">
    <property type="term" value="F:beta-lactamase activity"/>
    <property type="evidence" value="ECO:0007669"/>
    <property type="project" value="InterPro"/>
</dbReference>
<dbReference type="Proteomes" id="UP000198582">
    <property type="component" value="Unassembled WGS sequence"/>
</dbReference>
<feature type="domain" description="Beta-lactamase class A catalytic" evidence="2">
    <location>
        <begin position="121"/>
        <end position="262"/>
    </location>
</feature>
<keyword evidence="1" id="KW-1133">Transmembrane helix</keyword>
<evidence type="ECO:0000313" key="3">
    <source>
        <dbReference type="EMBL" id="SEP50522.1"/>
    </source>
</evidence>
<dbReference type="STRING" id="394193.SAMN04489732_114176"/>
<dbReference type="Pfam" id="PF13354">
    <property type="entry name" value="Beta-lactamase2"/>
    <property type="match status" value="1"/>
</dbReference>
<keyword evidence="4" id="KW-1185">Reference proteome</keyword>
<dbReference type="RefSeq" id="WP_091622387.1">
    <property type="nucleotide sequence ID" value="NZ_FOEF01000014.1"/>
</dbReference>
<evidence type="ECO:0000256" key="1">
    <source>
        <dbReference type="SAM" id="Phobius"/>
    </source>
</evidence>
<evidence type="ECO:0000313" key="4">
    <source>
        <dbReference type="Proteomes" id="UP000198582"/>
    </source>
</evidence>
<sequence>MLKHPGQLKVRVGIAALIVVIGVVTAIALNSGSASSQWTAACSSAPTEAGDKPESAVTEAREALLSKGKDPRLELELVDLDACAVRLSWKADQPQPTASVVKLLIALDLIDRSGLPEGSEATDLHTMLAASDDHIASRLWLQDGGPAIVQRQAKKLGLTHTSPPADTGQWGSTRMSPADVITVYRHITAELPEDERDFITEAMESAPRNAADGFDQHFGIPRAFPGADWAVKQGWGSSDGRRVLNTTGLVRTGSRTFALAVMATWDDSIDWATATTALTAATSTLKSRLTAGGSLLR</sequence>
<dbReference type="EMBL" id="FOEF01000014">
    <property type="protein sequence ID" value="SEP50522.1"/>
    <property type="molecule type" value="Genomic_DNA"/>
</dbReference>
<keyword evidence="1" id="KW-0472">Membrane</keyword>
<gene>
    <name evidence="3" type="ORF">SAMN04489732_114176</name>
</gene>
<reference evidence="3 4" key="1">
    <citation type="submission" date="2016-10" db="EMBL/GenBank/DDBJ databases">
        <authorList>
            <person name="de Groot N.N."/>
        </authorList>
    </citation>
    <scope>NUCLEOTIDE SEQUENCE [LARGE SCALE GENOMIC DNA]</scope>
    <source>
        <strain evidence="3 4">DSM 44993</strain>
    </source>
</reference>
<dbReference type="PANTHER" id="PTHR35333:SF3">
    <property type="entry name" value="BETA-LACTAMASE-TYPE TRANSPEPTIDASE FOLD CONTAINING PROTEIN"/>
    <property type="match status" value="1"/>
</dbReference>
<dbReference type="OrthoDB" id="4981298at2"/>
<dbReference type="SUPFAM" id="SSF56601">
    <property type="entry name" value="beta-lactamase/transpeptidase-like"/>
    <property type="match status" value="1"/>
</dbReference>
<dbReference type="GO" id="GO:0046677">
    <property type="term" value="P:response to antibiotic"/>
    <property type="evidence" value="ECO:0007669"/>
    <property type="project" value="InterPro"/>
</dbReference>
<dbReference type="PANTHER" id="PTHR35333">
    <property type="entry name" value="BETA-LACTAMASE"/>
    <property type="match status" value="1"/>
</dbReference>
<dbReference type="GO" id="GO:0030655">
    <property type="term" value="P:beta-lactam antibiotic catabolic process"/>
    <property type="evidence" value="ECO:0007669"/>
    <property type="project" value="InterPro"/>
</dbReference>
<evidence type="ECO:0000259" key="2">
    <source>
        <dbReference type="Pfam" id="PF13354"/>
    </source>
</evidence>
<proteinExistence type="predicted"/>
<protein>
    <submittedName>
        <fullName evidence="3">Beta-lactamase enzyme family protein</fullName>
    </submittedName>
</protein>
<keyword evidence="1" id="KW-0812">Transmembrane</keyword>
<dbReference type="InterPro" id="IPR000871">
    <property type="entry name" value="Beta-lactam_class-A"/>
</dbReference>
<name>A0A1H8YEL4_9PSEU</name>
<dbReference type="Gene3D" id="3.40.710.10">
    <property type="entry name" value="DD-peptidase/beta-lactamase superfamily"/>
    <property type="match status" value="1"/>
</dbReference>
<feature type="transmembrane region" description="Helical" evidence="1">
    <location>
        <begin position="12"/>
        <end position="29"/>
    </location>
</feature>
<dbReference type="InterPro" id="IPR012338">
    <property type="entry name" value="Beta-lactam/transpept-like"/>
</dbReference>
<organism evidence="3 4">
    <name type="scientific">Amycolatopsis saalfeldensis</name>
    <dbReference type="NCBI Taxonomy" id="394193"/>
    <lineage>
        <taxon>Bacteria</taxon>
        <taxon>Bacillati</taxon>
        <taxon>Actinomycetota</taxon>
        <taxon>Actinomycetes</taxon>
        <taxon>Pseudonocardiales</taxon>
        <taxon>Pseudonocardiaceae</taxon>
        <taxon>Amycolatopsis</taxon>
    </lineage>
</organism>
<dbReference type="AlphaFoldDB" id="A0A1H8YEL4"/>